<comment type="similarity">
    <text evidence="1">Belongs to the membrane fusion protein (MFP) (TC 8.A.1) family.</text>
</comment>
<gene>
    <name evidence="4" type="primary">mexH</name>
    <name evidence="4" type="ORF">GCM10007940_40910</name>
</gene>
<evidence type="ECO:0000313" key="4">
    <source>
        <dbReference type="EMBL" id="GLR19475.1"/>
    </source>
</evidence>
<evidence type="ECO:0000259" key="2">
    <source>
        <dbReference type="Pfam" id="PF25917"/>
    </source>
</evidence>
<evidence type="ECO:0000313" key="5">
    <source>
        <dbReference type="Proteomes" id="UP001156666"/>
    </source>
</evidence>
<feature type="domain" description="CusB-like beta-barrel" evidence="3">
    <location>
        <begin position="207"/>
        <end position="279"/>
    </location>
</feature>
<dbReference type="AlphaFoldDB" id="A0AA37SXE8"/>
<keyword evidence="5" id="KW-1185">Reference proteome</keyword>
<evidence type="ECO:0000256" key="1">
    <source>
        <dbReference type="ARBA" id="ARBA00009477"/>
    </source>
</evidence>
<name>A0AA37SXE8_9BACT</name>
<dbReference type="GO" id="GO:0015562">
    <property type="term" value="F:efflux transmembrane transporter activity"/>
    <property type="evidence" value="ECO:0007669"/>
    <property type="project" value="TreeGrafter"/>
</dbReference>
<dbReference type="Proteomes" id="UP001156666">
    <property type="component" value="Unassembled WGS sequence"/>
</dbReference>
<dbReference type="Gene3D" id="2.40.30.170">
    <property type="match status" value="1"/>
</dbReference>
<reference evidence="4" key="1">
    <citation type="journal article" date="2014" name="Int. J. Syst. Evol. Microbiol.">
        <title>Complete genome sequence of Corynebacterium casei LMG S-19264T (=DSM 44701T), isolated from a smear-ripened cheese.</title>
        <authorList>
            <consortium name="US DOE Joint Genome Institute (JGI-PGF)"/>
            <person name="Walter F."/>
            <person name="Albersmeier A."/>
            <person name="Kalinowski J."/>
            <person name="Ruckert C."/>
        </authorList>
    </citation>
    <scope>NUCLEOTIDE SEQUENCE</scope>
    <source>
        <strain evidence="4">NBRC 108769</strain>
    </source>
</reference>
<dbReference type="EMBL" id="BSOH01000027">
    <property type="protein sequence ID" value="GLR19475.1"/>
    <property type="molecule type" value="Genomic_DNA"/>
</dbReference>
<protein>
    <submittedName>
        <fullName evidence="4">MexH family multidrug efflux RND transporter periplasmic adaptor subunit</fullName>
    </submittedName>
</protein>
<dbReference type="PANTHER" id="PTHR30469">
    <property type="entry name" value="MULTIDRUG RESISTANCE PROTEIN MDTA"/>
    <property type="match status" value="1"/>
</dbReference>
<dbReference type="Pfam" id="PF25917">
    <property type="entry name" value="BSH_RND"/>
    <property type="match status" value="1"/>
</dbReference>
<dbReference type="SUPFAM" id="SSF111369">
    <property type="entry name" value="HlyD-like secretion proteins"/>
    <property type="match status" value="1"/>
</dbReference>
<dbReference type="InterPro" id="IPR058792">
    <property type="entry name" value="Beta-barrel_RND_2"/>
</dbReference>
<dbReference type="Gene3D" id="2.40.420.20">
    <property type="match status" value="1"/>
</dbReference>
<accession>A0AA37SXE8</accession>
<dbReference type="Gene3D" id="1.10.287.470">
    <property type="entry name" value="Helix hairpin bin"/>
    <property type="match status" value="1"/>
</dbReference>
<dbReference type="PANTHER" id="PTHR30469:SF15">
    <property type="entry name" value="HLYD FAMILY OF SECRETION PROTEINS"/>
    <property type="match status" value="1"/>
</dbReference>
<dbReference type="NCBIfam" id="TIGR01730">
    <property type="entry name" value="RND_mfp"/>
    <property type="match status" value="1"/>
</dbReference>
<dbReference type="GO" id="GO:1990281">
    <property type="term" value="C:efflux pump complex"/>
    <property type="evidence" value="ECO:0007669"/>
    <property type="project" value="TreeGrafter"/>
</dbReference>
<dbReference type="RefSeq" id="WP_235291828.1">
    <property type="nucleotide sequence ID" value="NZ_BSOH01000027.1"/>
</dbReference>
<feature type="domain" description="Multidrug resistance protein MdtA-like barrel-sandwich hybrid" evidence="2">
    <location>
        <begin position="75"/>
        <end position="198"/>
    </location>
</feature>
<sequence>MKYLKIAITLLVLGGLVFWGYTTLSANKAEIDAKAEIKEEIISELPVRIELATAMEVDNNIELTGTFEARKELNIIAESQGRITKLYIKEGQNISKGQTVANIDDTNIQAQLNIIKATMEKSKKDVERYGRLLEAGAISQQQFEEINLNYQNALANVTSIEQQLKYSKAMAPMSGIVKMVNVEEGSFASPGSTLASIIDVSKLKMIVKIGETDIIKIKNGQKVKIKTEVYPQDIFIGRVSLISVEADAGRKYDVEIELDNPRKTPLKPGMFGTVLISSEADSNIGLFVSRKAIIGSVQSPKIYRVGENDIVELIDVKVGEPMEDKIEILDGLMENDVVVVSGQLNLSNNKKVKILNEEVKILDKSITENQNL</sequence>
<dbReference type="InterPro" id="IPR058625">
    <property type="entry name" value="MdtA-like_BSH"/>
</dbReference>
<reference evidence="4" key="2">
    <citation type="submission" date="2023-01" db="EMBL/GenBank/DDBJ databases">
        <title>Draft genome sequence of Portibacter lacus strain NBRC 108769.</title>
        <authorList>
            <person name="Sun Q."/>
            <person name="Mori K."/>
        </authorList>
    </citation>
    <scope>NUCLEOTIDE SEQUENCE</scope>
    <source>
        <strain evidence="4">NBRC 108769</strain>
    </source>
</reference>
<dbReference type="Gene3D" id="2.40.50.100">
    <property type="match status" value="1"/>
</dbReference>
<evidence type="ECO:0000259" key="3">
    <source>
        <dbReference type="Pfam" id="PF25954"/>
    </source>
</evidence>
<comment type="caution">
    <text evidence="4">The sequence shown here is derived from an EMBL/GenBank/DDBJ whole genome shotgun (WGS) entry which is preliminary data.</text>
</comment>
<proteinExistence type="inferred from homology"/>
<organism evidence="4 5">
    <name type="scientific">Portibacter lacus</name>
    <dbReference type="NCBI Taxonomy" id="1099794"/>
    <lineage>
        <taxon>Bacteria</taxon>
        <taxon>Pseudomonadati</taxon>
        <taxon>Bacteroidota</taxon>
        <taxon>Saprospiria</taxon>
        <taxon>Saprospirales</taxon>
        <taxon>Haliscomenobacteraceae</taxon>
        <taxon>Portibacter</taxon>
    </lineage>
</organism>
<dbReference type="Pfam" id="PF25954">
    <property type="entry name" value="Beta-barrel_RND_2"/>
    <property type="match status" value="1"/>
</dbReference>
<dbReference type="InterPro" id="IPR006143">
    <property type="entry name" value="RND_pump_MFP"/>
</dbReference>